<dbReference type="InterPro" id="IPR023406">
    <property type="entry name" value="Topo_IA_AS"/>
</dbReference>
<evidence type="ECO:0000256" key="5">
    <source>
        <dbReference type="ARBA" id="ARBA00023125"/>
    </source>
</evidence>
<dbReference type="AlphaFoldDB" id="A0A6C0BH89"/>
<evidence type="ECO:0000256" key="4">
    <source>
        <dbReference type="ARBA" id="ARBA00023029"/>
    </source>
</evidence>
<reference evidence="9" key="1">
    <citation type="journal article" date="2020" name="Nature">
        <title>Giant virus diversity and host interactions through global metagenomics.</title>
        <authorList>
            <person name="Schulz F."/>
            <person name="Roux S."/>
            <person name="Paez-Espino D."/>
            <person name="Jungbluth S."/>
            <person name="Walsh D.A."/>
            <person name="Denef V.J."/>
            <person name="McMahon K.D."/>
            <person name="Konstantinidis K.T."/>
            <person name="Eloe-Fadrosh E.A."/>
            <person name="Kyrpides N.C."/>
            <person name="Woyke T."/>
        </authorList>
    </citation>
    <scope>NUCLEOTIDE SEQUENCE</scope>
    <source>
        <strain evidence="9">GVMAG-M-3300013004-44</strain>
    </source>
</reference>
<dbReference type="Pfam" id="PF01131">
    <property type="entry name" value="Topoisom_bac"/>
    <property type="match status" value="2"/>
</dbReference>
<dbReference type="GO" id="GO:0006265">
    <property type="term" value="P:DNA topological change"/>
    <property type="evidence" value="ECO:0007669"/>
    <property type="project" value="InterPro"/>
</dbReference>
<dbReference type="InterPro" id="IPR006171">
    <property type="entry name" value="TOPRIM_dom"/>
</dbReference>
<evidence type="ECO:0000313" key="9">
    <source>
        <dbReference type="EMBL" id="QHS91091.1"/>
    </source>
</evidence>
<dbReference type="SMART" id="SM00437">
    <property type="entry name" value="TOP1Ac"/>
    <property type="match status" value="1"/>
</dbReference>
<dbReference type="PROSITE" id="PS50880">
    <property type="entry name" value="TOPRIM"/>
    <property type="match status" value="1"/>
</dbReference>
<dbReference type="Pfam" id="PF01751">
    <property type="entry name" value="Toprim"/>
    <property type="match status" value="1"/>
</dbReference>
<sequence length="788" mass="90206">MNLVIVESPAKCQKIQGFLGAGWRVVASMGHIRALKHELQAIGIDKDFEPSYEFSKEKAKAIKQLKELSTDAVQIYLAADDDREGESIAYAVCLLLKLNPRTALRSVFHEITEKAVKKAVAEPRHLDMNRVYAQQSRAMLDMMLGFTLSPLLWRYVAPALSAGRCQTPALRLVVEREEQIRTFTAASSWHLHTQWSKDGFTFSAEMEDELEDKDSAVNYMESIHQQQMGSVIETNIKPWTESAPLPLITSTLQQQASAMFSMNPKQTMATAQRLYEMGHITYMRTDHAILSEDAKKDAKEWVKENYGEEFVGEEVKKKKPKVAQVAKVKEEAQVAKAQEAHEAIRPTHMEVIHLSDVSVYEKKVYHLIWQRSIQSVMAAAHGEYYRVKTQINDDTDFTWMSQWKRTVFEGWKRAGKVMELEESDEIIQDSTQDTTWEKAVALQVGDVIRWDTMNAESKETKAQGRYTEATLVRELEKYGIGRPSTFASLLSAIQDKNYVEIKDIPAREVSDTEYILTANQWPVIEKETKKKVGAEKNKLVPTDLGRSVLTFLLQHFTDLFEYDVTSHMEKRLDRIAEGTEPWKQILHDIWQSYQERYHTLLQGQKDRPNTKVREFTNGLKAVQSKKGPLLLIEGAKKEDTIFIGWPANISFEEMTEEIARSFQKEEEEKKRGNEMGRWKDQPIQKKSGKFGTYLQCGDVSVPFVEEELEKTVERLEAKANAKANSSVIKEFKQYVIRNGQYGPYIVKTSVKKMQFVSLPKGLDGATLTEKEVEVLYQAGLAKKKWGKK</sequence>
<organism evidence="9">
    <name type="scientific">viral metagenome</name>
    <dbReference type="NCBI Taxonomy" id="1070528"/>
    <lineage>
        <taxon>unclassified sequences</taxon>
        <taxon>metagenomes</taxon>
        <taxon>organismal metagenomes</taxon>
    </lineage>
</organism>
<dbReference type="InterPro" id="IPR023405">
    <property type="entry name" value="Topo_IA_core_domain"/>
</dbReference>
<keyword evidence="6" id="KW-0413">Isomerase</keyword>
<feature type="domain" description="Toprim" evidence="7">
    <location>
        <begin position="1"/>
        <end position="111"/>
    </location>
</feature>
<dbReference type="EMBL" id="MN739155">
    <property type="protein sequence ID" value="QHS91091.1"/>
    <property type="molecule type" value="Genomic_DNA"/>
</dbReference>
<proteinExistence type="inferred from homology"/>
<feature type="domain" description="Topo IA-type catalytic" evidence="8">
    <location>
        <begin position="127"/>
        <end position="597"/>
    </location>
</feature>
<dbReference type="Gene3D" id="3.40.50.140">
    <property type="match status" value="1"/>
</dbReference>
<keyword evidence="4" id="KW-0799">Topoisomerase</keyword>
<dbReference type="PROSITE" id="PS00396">
    <property type="entry name" value="TOPO_IA_1"/>
    <property type="match status" value="1"/>
</dbReference>
<dbReference type="InterPro" id="IPR003602">
    <property type="entry name" value="Topo_IA_DNA-bd_dom"/>
</dbReference>
<dbReference type="GO" id="GO:0003677">
    <property type="term" value="F:DNA binding"/>
    <property type="evidence" value="ECO:0007669"/>
    <property type="project" value="UniProtKB-KW"/>
</dbReference>
<dbReference type="InterPro" id="IPR013824">
    <property type="entry name" value="Topo_IA_cen_sub1"/>
</dbReference>
<dbReference type="InterPro" id="IPR013825">
    <property type="entry name" value="Topo_IA_cen_sub2"/>
</dbReference>
<dbReference type="CDD" id="cd00186">
    <property type="entry name" value="TOP1Ac"/>
    <property type="match status" value="1"/>
</dbReference>
<comment type="catalytic activity">
    <reaction evidence="1">
        <text>ATP-independent breakage of single-stranded DNA, followed by passage and rejoining.</text>
        <dbReference type="EC" id="5.6.2.1"/>
    </reaction>
</comment>
<evidence type="ECO:0000259" key="7">
    <source>
        <dbReference type="PROSITE" id="PS50880"/>
    </source>
</evidence>
<accession>A0A6C0BH89</accession>
<comment type="similarity">
    <text evidence="2">Belongs to the type IA topoisomerase family.</text>
</comment>
<dbReference type="InterPro" id="IPR003601">
    <property type="entry name" value="Topo_IA_2"/>
</dbReference>
<dbReference type="InterPro" id="IPR013826">
    <property type="entry name" value="Topo_IA_cen_sub3"/>
</dbReference>
<evidence type="ECO:0000256" key="6">
    <source>
        <dbReference type="ARBA" id="ARBA00023235"/>
    </source>
</evidence>
<evidence type="ECO:0000256" key="2">
    <source>
        <dbReference type="ARBA" id="ARBA00009446"/>
    </source>
</evidence>
<evidence type="ECO:0000256" key="3">
    <source>
        <dbReference type="ARBA" id="ARBA00012891"/>
    </source>
</evidence>
<protein>
    <recommendedName>
        <fullName evidence="3">DNA topoisomerase</fullName>
        <ecNumber evidence="3">5.6.2.1</ecNumber>
    </recommendedName>
</protein>
<dbReference type="SMART" id="SM00493">
    <property type="entry name" value="TOPRIM"/>
    <property type="match status" value="1"/>
</dbReference>
<dbReference type="PANTHER" id="PTHR42785:SF1">
    <property type="entry name" value="DNA TOPOISOMERASE"/>
    <property type="match status" value="1"/>
</dbReference>
<keyword evidence="5" id="KW-0238">DNA-binding</keyword>
<dbReference type="Gene3D" id="2.70.20.10">
    <property type="entry name" value="Topoisomerase I, domain 3"/>
    <property type="match status" value="1"/>
</dbReference>
<dbReference type="EC" id="5.6.2.1" evidence="3"/>
<dbReference type="InterPro" id="IPR013497">
    <property type="entry name" value="Topo_IA_cen"/>
</dbReference>
<name>A0A6C0BH89_9ZZZZ</name>
<dbReference type="Gene3D" id="1.10.460.10">
    <property type="entry name" value="Topoisomerase I, domain 2"/>
    <property type="match status" value="1"/>
</dbReference>
<dbReference type="PRINTS" id="PR00417">
    <property type="entry name" value="PRTPISMRASEI"/>
</dbReference>
<dbReference type="GO" id="GO:0003917">
    <property type="term" value="F:DNA topoisomerase type I (single strand cut, ATP-independent) activity"/>
    <property type="evidence" value="ECO:0007669"/>
    <property type="project" value="UniProtKB-EC"/>
</dbReference>
<dbReference type="PROSITE" id="PS52039">
    <property type="entry name" value="TOPO_IA_2"/>
    <property type="match status" value="1"/>
</dbReference>
<evidence type="ECO:0000259" key="8">
    <source>
        <dbReference type="PROSITE" id="PS52039"/>
    </source>
</evidence>
<dbReference type="PANTHER" id="PTHR42785">
    <property type="entry name" value="DNA TOPOISOMERASE, TYPE IA, CORE"/>
    <property type="match status" value="1"/>
</dbReference>
<dbReference type="InterPro" id="IPR000380">
    <property type="entry name" value="Topo_IA"/>
</dbReference>
<dbReference type="SUPFAM" id="SSF56712">
    <property type="entry name" value="Prokaryotic type I DNA topoisomerase"/>
    <property type="match status" value="1"/>
</dbReference>
<dbReference type="SMART" id="SM00436">
    <property type="entry name" value="TOP1Bc"/>
    <property type="match status" value="1"/>
</dbReference>
<dbReference type="Gene3D" id="1.10.290.10">
    <property type="entry name" value="Topoisomerase I, domain 4"/>
    <property type="match status" value="1"/>
</dbReference>
<evidence type="ECO:0000256" key="1">
    <source>
        <dbReference type="ARBA" id="ARBA00000213"/>
    </source>
</evidence>